<evidence type="ECO:0000313" key="5">
    <source>
        <dbReference type="Proteomes" id="UP000008909"/>
    </source>
</evidence>
<sequence>MSSSVVESLTAPRVKIGKYRLSGSEHDDTIVVRVWGHFPIWWVIDKCRPAPPVSEHQFSMSKRIIGGEPVEADKYLWAVSLQVDENTGPLARFKINYLPLCGGSLISSRWVVTASHCFYYTQDPSRWRVRLGYGKLHAGYWETAKSWFYHRYGSQRQMLKPYYNVKEIFIHPEFHPQGMYKDIALVYLKESVPFKVLPGFAPLRLPKHTPTGEWPPPGSGDSGGPLVCYSVDGKEILAGVAISGNPNGPSIFTGASHFRTWIDSMLRYHHTLD</sequence>
<dbReference type="InterPro" id="IPR043504">
    <property type="entry name" value="Peptidase_S1_PA_chymotrypsin"/>
</dbReference>
<dbReference type="GO" id="GO:0004252">
    <property type="term" value="F:serine-type endopeptidase activity"/>
    <property type="evidence" value="ECO:0007669"/>
    <property type="project" value="InterPro"/>
</dbReference>
<protein>
    <submittedName>
        <fullName evidence="4">Plasma kallikrein</fullName>
    </submittedName>
</protein>
<dbReference type="PROSITE" id="PS50240">
    <property type="entry name" value="TRYPSIN_DOM"/>
    <property type="match status" value="1"/>
</dbReference>
<evidence type="ECO:0000256" key="2">
    <source>
        <dbReference type="ARBA" id="ARBA00024195"/>
    </source>
</evidence>
<dbReference type="AlphaFoldDB" id="G7YKH3"/>
<gene>
    <name evidence="4" type="ORF">CLF_110265</name>
</gene>
<keyword evidence="1" id="KW-1015">Disulfide bond</keyword>
<dbReference type="SMART" id="SM00020">
    <property type="entry name" value="Tryp_SPc"/>
    <property type="match status" value="1"/>
</dbReference>
<reference key="2">
    <citation type="submission" date="2011-10" db="EMBL/GenBank/DDBJ databases">
        <title>The genome and transcriptome sequence of Clonorchis sinensis provide insights into the carcinogenic liver fluke.</title>
        <authorList>
            <person name="Wang X."/>
            <person name="Huang Y."/>
            <person name="Chen W."/>
            <person name="Liu H."/>
            <person name="Guo L."/>
            <person name="Chen Y."/>
            <person name="Luo F."/>
            <person name="Zhou W."/>
            <person name="Sun J."/>
            <person name="Mao Q."/>
            <person name="Liang P."/>
            <person name="Zhou C."/>
            <person name="Tian Y."/>
            <person name="Men J."/>
            <person name="Lv X."/>
            <person name="Huang L."/>
            <person name="Zhou J."/>
            <person name="Hu Y."/>
            <person name="Li R."/>
            <person name="Zhang F."/>
            <person name="Lei H."/>
            <person name="Li X."/>
            <person name="Hu X."/>
            <person name="Liang C."/>
            <person name="Xu J."/>
            <person name="Wu Z."/>
            <person name="Yu X."/>
        </authorList>
    </citation>
    <scope>NUCLEOTIDE SEQUENCE</scope>
    <source>
        <strain>Henan</strain>
    </source>
</reference>
<dbReference type="PANTHER" id="PTHR24256">
    <property type="entry name" value="TRYPTASE-RELATED"/>
    <property type="match status" value="1"/>
</dbReference>
<keyword evidence="5" id="KW-1185">Reference proteome</keyword>
<dbReference type="InterPro" id="IPR051487">
    <property type="entry name" value="Ser/Thr_Proteases_Immune/Dev"/>
</dbReference>
<reference evidence="4" key="1">
    <citation type="journal article" date="2011" name="Genome Biol.">
        <title>The draft genome of the carcinogenic human liver fluke Clonorchis sinensis.</title>
        <authorList>
            <person name="Wang X."/>
            <person name="Chen W."/>
            <person name="Huang Y."/>
            <person name="Sun J."/>
            <person name="Men J."/>
            <person name="Liu H."/>
            <person name="Luo F."/>
            <person name="Guo L."/>
            <person name="Lv X."/>
            <person name="Deng C."/>
            <person name="Zhou C."/>
            <person name="Fan Y."/>
            <person name="Li X."/>
            <person name="Huang L."/>
            <person name="Hu Y."/>
            <person name="Liang C."/>
            <person name="Hu X."/>
            <person name="Xu J."/>
            <person name="Yu X."/>
        </authorList>
    </citation>
    <scope>NUCLEOTIDE SEQUENCE [LARGE SCALE GENOMIC DNA]</scope>
    <source>
        <strain evidence="4">Henan</strain>
    </source>
</reference>
<evidence type="ECO:0000313" key="4">
    <source>
        <dbReference type="EMBL" id="GAA53455.1"/>
    </source>
</evidence>
<dbReference type="Proteomes" id="UP000008909">
    <property type="component" value="Unassembled WGS sequence"/>
</dbReference>
<evidence type="ECO:0000259" key="3">
    <source>
        <dbReference type="PROSITE" id="PS50240"/>
    </source>
</evidence>
<comment type="similarity">
    <text evidence="2">Belongs to the peptidase S1 family. CLIP subfamily.</text>
</comment>
<dbReference type="InterPro" id="IPR001314">
    <property type="entry name" value="Peptidase_S1A"/>
</dbReference>
<dbReference type="InterPro" id="IPR009003">
    <property type="entry name" value="Peptidase_S1_PA"/>
</dbReference>
<feature type="domain" description="Peptidase S1" evidence="3">
    <location>
        <begin position="64"/>
        <end position="267"/>
    </location>
</feature>
<accession>G7YKH3</accession>
<dbReference type="InterPro" id="IPR018114">
    <property type="entry name" value="TRYPSIN_HIS"/>
</dbReference>
<evidence type="ECO:0000256" key="1">
    <source>
        <dbReference type="ARBA" id="ARBA00023157"/>
    </source>
</evidence>
<dbReference type="PROSITE" id="PS00134">
    <property type="entry name" value="TRYPSIN_HIS"/>
    <property type="match status" value="1"/>
</dbReference>
<dbReference type="Pfam" id="PF00089">
    <property type="entry name" value="Trypsin"/>
    <property type="match status" value="1"/>
</dbReference>
<proteinExistence type="inferred from homology"/>
<name>G7YKH3_CLOSI</name>
<dbReference type="EMBL" id="DF143498">
    <property type="protein sequence ID" value="GAA53455.1"/>
    <property type="molecule type" value="Genomic_DNA"/>
</dbReference>
<dbReference type="InterPro" id="IPR001254">
    <property type="entry name" value="Trypsin_dom"/>
</dbReference>
<dbReference type="PRINTS" id="PR00722">
    <property type="entry name" value="CHYMOTRYPSIN"/>
</dbReference>
<dbReference type="SUPFAM" id="SSF50494">
    <property type="entry name" value="Trypsin-like serine proteases"/>
    <property type="match status" value="1"/>
</dbReference>
<dbReference type="Gene3D" id="2.40.10.10">
    <property type="entry name" value="Trypsin-like serine proteases"/>
    <property type="match status" value="2"/>
</dbReference>
<dbReference type="GO" id="GO:0006508">
    <property type="term" value="P:proteolysis"/>
    <property type="evidence" value="ECO:0007669"/>
    <property type="project" value="InterPro"/>
</dbReference>
<organism evidence="4 5">
    <name type="scientific">Clonorchis sinensis</name>
    <name type="common">Chinese liver fluke</name>
    <dbReference type="NCBI Taxonomy" id="79923"/>
    <lineage>
        <taxon>Eukaryota</taxon>
        <taxon>Metazoa</taxon>
        <taxon>Spiralia</taxon>
        <taxon>Lophotrochozoa</taxon>
        <taxon>Platyhelminthes</taxon>
        <taxon>Trematoda</taxon>
        <taxon>Digenea</taxon>
        <taxon>Opisthorchiida</taxon>
        <taxon>Opisthorchiata</taxon>
        <taxon>Opisthorchiidae</taxon>
        <taxon>Clonorchis</taxon>
    </lineage>
</organism>